<evidence type="ECO:0000259" key="1">
    <source>
        <dbReference type="Pfam" id="PF00668"/>
    </source>
</evidence>
<proteinExistence type="predicted"/>
<sequence>NVQDLYPLAPLQEGVLYHHLAAKQGDPYLQSVQLSFASRERLDQFAQALQQVIDRHDILRTSVVWEGLDAPVQVVWRQAPLALVPFQPEVADLDAVQQWRAQLDPSRYRLDLSVAPLLQLHYLYDAARDDWVGMLLIHHLVDDAATLHVLHAELQAFLSGHGDGLAPSIPYRNYVAQARLDGRQAERDAFFQQLLGDVDTPTLPYGLHDIHGDGRPAAQAVHVLDVDLCARLRRGAGQLGVTPSSLYHLAWAQVLGQVSAREDVVFGTVLLGRMQAGLGADRAIGMFINTLPLRVRLTTQTVREAVQAVHAQLSALLVHEHAALSQAQRCSGVAPPLPLFTALLNYRSQRQGAGATQAATPWPGITMQSTLRSNHYPVVLEVEETDAGAQLIGHLPAGHAPERLCMYMQ</sequence>
<name>A0ABX5BJ99_9XANT</name>
<dbReference type="SUPFAM" id="SSF52777">
    <property type="entry name" value="CoA-dependent acyltransferases"/>
    <property type="match status" value="2"/>
</dbReference>
<protein>
    <recommendedName>
        <fullName evidence="1">Condensation domain-containing protein</fullName>
    </recommendedName>
</protein>
<accession>A0ABX5BJ99</accession>
<dbReference type="PANTHER" id="PTHR45527">
    <property type="entry name" value="NONRIBOSOMAL PEPTIDE SYNTHETASE"/>
    <property type="match status" value="1"/>
</dbReference>
<dbReference type="Pfam" id="PF00668">
    <property type="entry name" value="Condensation"/>
    <property type="match status" value="1"/>
</dbReference>
<evidence type="ECO:0000313" key="3">
    <source>
        <dbReference type="Proteomes" id="UP000239710"/>
    </source>
</evidence>
<feature type="non-terminal residue" evidence="2">
    <location>
        <position position="1"/>
    </location>
</feature>
<reference evidence="2 3" key="1">
    <citation type="submission" date="2016-08" db="EMBL/GenBank/DDBJ databases">
        <title>Evolution of the type three secretion system and type three effector repertoires in Xanthomonas.</title>
        <authorList>
            <person name="Merda D."/>
            <person name="Briand M."/>
            <person name="Bosis E."/>
            <person name="Rousseau C."/>
            <person name="Portier P."/>
            <person name="Jacques M.-A."/>
            <person name="Fischer-Le Saux M."/>
        </authorList>
    </citation>
    <scope>NUCLEOTIDE SEQUENCE [LARGE SCALE GENOMIC DNA]</scope>
    <source>
        <strain evidence="2 3">CFBP1976</strain>
    </source>
</reference>
<organism evidence="2 3">
    <name type="scientific">Xanthomonas bromi</name>
    <dbReference type="NCBI Taxonomy" id="56449"/>
    <lineage>
        <taxon>Bacteria</taxon>
        <taxon>Pseudomonadati</taxon>
        <taxon>Pseudomonadota</taxon>
        <taxon>Gammaproteobacteria</taxon>
        <taxon>Lysobacterales</taxon>
        <taxon>Lysobacteraceae</taxon>
        <taxon>Xanthomonas</taxon>
    </lineage>
</organism>
<feature type="non-terminal residue" evidence="2">
    <location>
        <position position="409"/>
    </location>
</feature>
<dbReference type="Gene3D" id="3.30.559.30">
    <property type="entry name" value="Nonribosomal peptide synthetase, condensation domain"/>
    <property type="match status" value="1"/>
</dbReference>
<dbReference type="Gene3D" id="3.30.559.10">
    <property type="entry name" value="Chloramphenicol acetyltransferase-like domain"/>
    <property type="match status" value="1"/>
</dbReference>
<evidence type="ECO:0000313" key="2">
    <source>
        <dbReference type="EMBL" id="PPV02700.1"/>
    </source>
</evidence>
<dbReference type="Proteomes" id="UP000239710">
    <property type="component" value="Unassembled WGS sequence"/>
</dbReference>
<dbReference type="EMBL" id="MDCE01000123">
    <property type="protein sequence ID" value="PPV02700.1"/>
    <property type="molecule type" value="Genomic_DNA"/>
</dbReference>
<feature type="domain" description="Condensation" evidence="1">
    <location>
        <begin position="2"/>
        <end position="386"/>
    </location>
</feature>
<dbReference type="CDD" id="cd19544">
    <property type="entry name" value="E-C_NRPS"/>
    <property type="match status" value="1"/>
</dbReference>
<gene>
    <name evidence="2" type="ORF">XbrCFBP1976_21720</name>
</gene>
<dbReference type="RefSeq" id="WP_258077816.1">
    <property type="nucleotide sequence ID" value="NZ_MDCE01000123.1"/>
</dbReference>
<dbReference type="PANTHER" id="PTHR45527:SF12">
    <property type="entry name" value="NONRIBOSOMAL PEPTIDE SYNTHETASE IVOA"/>
    <property type="match status" value="1"/>
</dbReference>
<dbReference type="InterPro" id="IPR001242">
    <property type="entry name" value="Condensation_dom"/>
</dbReference>
<comment type="caution">
    <text evidence="2">The sequence shown here is derived from an EMBL/GenBank/DDBJ whole genome shotgun (WGS) entry which is preliminary data.</text>
</comment>
<keyword evidence="3" id="KW-1185">Reference proteome</keyword>
<dbReference type="InterPro" id="IPR023213">
    <property type="entry name" value="CAT-like_dom_sf"/>
</dbReference>